<keyword evidence="5 6" id="KW-0472">Membrane</keyword>
<keyword evidence="4 6" id="KW-1133">Transmembrane helix</keyword>
<keyword evidence="3 6" id="KW-0812">Transmembrane</keyword>
<evidence type="ECO:0000313" key="9">
    <source>
        <dbReference type="Proteomes" id="UP000178912"/>
    </source>
</evidence>
<evidence type="ECO:0000256" key="6">
    <source>
        <dbReference type="SAM" id="Phobius"/>
    </source>
</evidence>
<dbReference type="InterPro" id="IPR036259">
    <property type="entry name" value="MFS_trans_sf"/>
</dbReference>
<dbReference type="OrthoDB" id="2250022at2759"/>
<keyword evidence="2" id="KW-0813">Transport</keyword>
<dbReference type="GO" id="GO:0016020">
    <property type="term" value="C:membrane"/>
    <property type="evidence" value="ECO:0007669"/>
    <property type="project" value="UniProtKB-SubCell"/>
</dbReference>
<dbReference type="PANTHER" id="PTHR43791">
    <property type="entry name" value="PERMEASE-RELATED"/>
    <property type="match status" value="1"/>
</dbReference>
<evidence type="ECO:0000256" key="2">
    <source>
        <dbReference type="ARBA" id="ARBA00022448"/>
    </source>
</evidence>
<accession>A0A1E1KRZ7</accession>
<dbReference type="GO" id="GO:0022857">
    <property type="term" value="F:transmembrane transporter activity"/>
    <property type="evidence" value="ECO:0007669"/>
    <property type="project" value="InterPro"/>
</dbReference>
<feature type="transmembrane region" description="Helical" evidence="6">
    <location>
        <begin position="343"/>
        <end position="362"/>
    </location>
</feature>
<reference evidence="9" key="1">
    <citation type="submission" date="2016-03" db="EMBL/GenBank/DDBJ databases">
        <authorList>
            <person name="Guldener U."/>
        </authorList>
    </citation>
    <scope>NUCLEOTIDE SEQUENCE [LARGE SCALE GENOMIC DNA]</scope>
    <source>
        <strain evidence="9">04CH-RAC-A.6.1</strain>
    </source>
</reference>
<dbReference type="FunFam" id="1.20.1250.20:FF:000013">
    <property type="entry name" value="MFS general substrate transporter"/>
    <property type="match status" value="1"/>
</dbReference>
<feature type="transmembrane region" description="Helical" evidence="6">
    <location>
        <begin position="311"/>
        <end position="331"/>
    </location>
</feature>
<dbReference type="Proteomes" id="UP000178912">
    <property type="component" value="Unassembled WGS sequence"/>
</dbReference>
<evidence type="ECO:0000256" key="3">
    <source>
        <dbReference type="ARBA" id="ARBA00022692"/>
    </source>
</evidence>
<dbReference type="EMBL" id="FJUX01000047">
    <property type="protein sequence ID" value="CZT00782.1"/>
    <property type="molecule type" value="Genomic_DNA"/>
</dbReference>
<evidence type="ECO:0000256" key="1">
    <source>
        <dbReference type="ARBA" id="ARBA00004141"/>
    </source>
</evidence>
<evidence type="ECO:0000256" key="5">
    <source>
        <dbReference type="ARBA" id="ARBA00023136"/>
    </source>
</evidence>
<organism evidence="8 9">
    <name type="scientific">Rhynchosporium agropyri</name>
    <dbReference type="NCBI Taxonomy" id="914238"/>
    <lineage>
        <taxon>Eukaryota</taxon>
        <taxon>Fungi</taxon>
        <taxon>Dikarya</taxon>
        <taxon>Ascomycota</taxon>
        <taxon>Pezizomycotina</taxon>
        <taxon>Leotiomycetes</taxon>
        <taxon>Helotiales</taxon>
        <taxon>Ploettnerulaceae</taxon>
        <taxon>Rhynchosporium</taxon>
    </lineage>
</organism>
<evidence type="ECO:0000259" key="7">
    <source>
        <dbReference type="PROSITE" id="PS50850"/>
    </source>
</evidence>
<feature type="transmembrane region" description="Helical" evidence="6">
    <location>
        <begin position="467"/>
        <end position="488"/>
    </location>
</feature>
<gene>
    <name evidence="8" type="ORF">RAG0_08683</name>
</gene>
<feature type="transmembrane region" description="Helical" evidence="6">
    <location>
        <begin position="142"/>
        <end position="161"/>
    </location>
</feature>
<proteinExistence type="predicted"/>
<comment type="subcellular location">
    <subcellularLocation>
        <location evidence="1">Membrane</location>
        <topology evidence="1">Multi-pass membrane protein</topology>
    </subcellularLocation>
</comment>
<sequence length="514" mass="56517">MATTHENLEKGIVVGDVDSNSEGKIDTQQIDHAGKGLSAAEIAPQSHQAPAFIRNMTPEVRAATESRLKRKLDLRIMPMIVLMYIMNYLDRNNIAAAKLAGLMQDLNLSTTEFNTSVSILFVGYLLMQVPSNLFLNKIGKPAIYLPVCMIVWGVISTATAGCQNFGGLIACRFFLGFVEAAYFPGCLYYLSCWYTRKELGFRTAIFYSGALISGAFSGLIAAAVKAHMDGLHGLRAWRWLFIIEGAITVGIAVAAFFVLPNFPRTTSWLTDEERQLAIWRLEEDVGEDDWVDSKQQSFLVGMKLAFTDIKLYVLMVLLFGIVASGTVTNFFPTVVKTLGKSDVVTLLLTAPPYVLAVITTFLNSWHADRTGERFLHITVPLLFAIFAYILAAATTKTAPRYVAMMLMVPGVYSGFVVALAWISNSLPRPPAKRAAALAFINAVSNSSSIYASYMYTDKAKPRYVTAMSVNCAMALMAILAATTLRIILVRLNRKLEQGIHVEGAINSGGFRFRV</sequence>
<feature type="transmembrane region" description="Helical" evidence="6">
    <location>
        <begin position="236"/>
        <end position="259"/>
    </location>
</feature>
<dbReference type="PANTHER" id="PTHR43791:SF92">
    <property type="entry name" value="AGL026WP"/>
    <property type="match status" value="1"/>
</dbReference>
<feature type="transmembrane region" description="Helical" evidence="6">
    <location>
        <begin position="204"/>
        <end position="224"/>
    </location>
</feature>
<dbReference type="PROSITE" id="PS50850">
    <property type="entry name" value="MFS"/>
    <property type="match status" value="1"/>
</dbReference>
<dbReference type="AlphaFoldDB" id="A0A1E1KRZ7"/>
<dbReference type="Pfam" id="PF07690">
    <property type="entry name" value="MFS_1"/>
    <property type="match status" value="1"/>
</dbReference>
<feature type="transmembrane region" description="Helical" evidence="6">
    <location>
        <begin position="434"/>
        <end position="455"/>
    </location>
</feature>
<evidence type="ECO:0000256" key="4">
    <source>
        <dbReference type="ARBA" id="ARBA00022989"/>
    </source>
</evidence>
<feature type="transmembrane region" description="Helical" evidence="6">
    <location>
        <begin position="113"/>
        <end position="135"/>
    </location>
</feature>
<feature type="domain" description="Major facilitator superfamily (MFS) profile" evidence="7">
    <location>
        <begin position="76"/>
        <end position="495"/>
    </location>
</feature>
<dbReference type="FunFam" id="1.20.1250.20:FF:000057">
    <property type="entry name" value="MFS general substrate transporter"/>
    <property type="match status" value="1"/>
</dbReference>
<name>A0A1E1KRZ7_9HELO</name>
<dbReference type="InterPro" id="IPR011701">
    <property type="entry name" value="MFS"/>
</dbReference>
<feature type="transmembrane region" description="Helical" evidence="6">
    <location>
        <begin position="173"/>
        <end position="192"/>
    </location>
</feature>
<dbReference type="SUPFAM" id="SSF103473">
    <property type="entry name" value="MFS general substrate transporter"/>
    <property type="match status" value="1"/>
</dbReference>
<keyword evidence="9" id="KW-1185">Reference proteome</keyword>
<evidence type="ECO:0000313" key="8">
    <source>
        <dbReference type="EMBL" id="CZT00782.1"/>
    </source>
</evidence>
<dbReference type="InterPro" id="IPR020846">
    <property type="entry name" value="MFS_dom"/>
</dbReference>
<feature type="transmembrane region" description="Helical" evidence="6">
    <location>
        <begin position="72"/>
        <end position="89"/>
    </location>
</feature>
<protein>
    <submittedName>
        <fullName evidence="8">Related to nicotinamide mononucleotide permease</fullName>
    </submittedName>
</protein>
<feature type="transmembrane region" description="Helical" evidence="6">
    <location>
        <begin position="374"/>
        <end position="395"/>
    </location>
</feature>
<feature type="transmembrane region" description="Helical" evidence="6">
    <location>
        <begin position="401"/>
        <end position="422"/>
    </location>
</feature>
<dbReference type="Gene3D" id="1.20.1250.20">
    <property type="entry name" value="MFS general substrate transporter like domains"/>
    <property type="match status" value="2"/>
</dbReference>